<dbReference type="InterPro" id="IPR015068">
    <property type="entry name" value="DUF1877"/>
</dbReference>
<protein>
    <recommendedName>
        <fullName evidence="2">DUF1877 domain-containing protein</fullName>
    </recommendedName>
</protein>
<dbReference type="SUPFAM" id="SSF111069">
    <property type="entry name" value="Hypothetical protein yfbM"/>
    <property type="match status" value="1"/>
</dbReference>
<comment type="caution">
    <text evidence="1">The sequence shown here is derived from an EMBL/GenBank/DDBJ whole genome shotgun (WGS) entry which is preliminary data.</text>
</comment>
<proteinExistence type="predicted"/>
<dbReference type="Pfam" id="PF08974">
    <property type="entry name" value="DUF1877"/>
    <property type="match status" value="1"/>
</dbReference>
<dbReference type="InterPro" id="IPR035944">
    <property type="entry name" value="YfbM-like_sf"/>
</dbReference>
<dbReference type="Gene3D" id="3.40.1760.10">
    <property type="entry name" value="YfbM-like super family"/>
    <property type="match status" value="1"/>
</dbReference>
<name>A0A0F9EGP4_9ZZZZ</name>
<dbReference type="EMBL" id="LAZR01025054">
    <property type="protein sequence ID" value="KKL73149.1"/>
    <property type="molecule type" value="Genomic_DNA"/>
</dbReference>
<organism evidence="1">
    <name type="scientific">marine sediment metagenome</name>
    <dbReference type="NCBI Taxonomy" id="412755"/>
    <lineage>
        <taxon>unclassified sequences</taxon>
        <taxon>metagenomes</taxon>
        <taxon>ecological metagenomes</taxon>
    </lineage>
</organism>
<sequence length="157" mass="18842">MCELLMRLSKDQLDQIFMDHDFFWILRNRWRDTDHCIDIDKAWHGIHYLFNQSTKGGIPPLKWVVFGDKEGPDLDGGYGPAHYLTPFQVSEVNDQIKNITLEELKKRYDPEEFWAENIYPPCWDESEWDYLLFHYRQLKNFYQKAADEGEYVLMVIG</sequence>
<reference evidence="1" key="1">
    <citation type="journal article" date="2015" name="Nature">
        <title>Complex archaea that bridge the gap between prokaryotes and eukaryotes.</title>
        <authorList>
            <person name="Spang A."/>
            <person name="Saw J.H."/>
            <person name="Jorgensen S.L."/>
            <person name="Zaremba-Niedzwiedzka K."/>
            <person name="Martijn J."/>
            <person name="Lind A.E."/>
            <person name="van Eijk R."/>
            <person name="Schleper C."/>
            <person name="Guy L."/>
            <person name="Ettema T.J."/>
        </authorList>
    </citation>
    <scope>NUCLEOTIDE SEQUENCE</scope>
</reference>
<gene>
    <name evidence="1" type="ORF">LCGC14_2077820</name>
</gene>
<evidence type="ECO:0000313" key="1">
    <source>
        <dbReference type="EMBL" id="KKL73149.1"/>
    </source>
</evidence>
<evidence type="ECO:0008006" key="2">
    <source>
        <dbReference type="Google" id="ProtNLM"/>
    </source>
</evidence>
<dbReference type="AlphaFoldDB" id="A0A0F9EGP4"/>
<accession>A0A0F9EGP4</accession>